<dbReference type="AlphaFoldDB" id="A0A9N7YPF6"/>
<name>A0A9N7YPF6_PLEPL</name>
<accession>A0A9N7YPF6</accession>
<feature type="compositionally biased region" description="Basic and acidic residues" evidence="1">
    <location>
        <begin position="33"/>
        <end position="56"/>
    </location>
</feature>
<keyword evidence="3" id="KW-1185">Reference proteome</keyword>
<feature type="compositionally biased region" description="Pro residues" evidence="1">
    <location>
        <begin position="83"/>
        <end position="96"/>
    </location>
</feature>
<organism evidence="2 3">
    <name type="scientific">Pleuronectes platessa</name>
    <name type="common">European plaice</name>
    <dbReference type="NCBI Taxonomy" id="8262"/>
    <lineage>
        <taxon>Eukaryota</taxon>
        <taxon>Metazoa</taxon>
        <taxon>Chordata</taxon>
        <taxon>Craniata</taxon>
        <taxon>Vertebrata</taxon>
        <taxon>Euteleostomi</taxon>
        <taxon>Actinopterygii</taxon>
        <taxon>Neopterygii</taxon>
        <taxon>Teleostei</taxon>
        <taxon>Neoteleostei</taxon>
        <taxon>Acanthomorphata</taxon>
        <taxon>Carangaria</taxon>
        <taxon>Pleuronectiformes</taxon>
        <taxon>Pleuronectoidei</taxon>
        <taxon>Pleuronectidae</taxon>
        <taxon>Pleuronectes</taxon>
    </lineage>
</organism>
<feature type="region of interest" description="Disordered" evidence="1">
    <location>
        <begin position="33"/>
        <end position="105"/>
    </location>
</feature>
<proteinExistence type="predicted"/>
<dbReference type="EMBL" id="CADEAL010001680">
    <property type="protein sequence ID" value="CAB1434619.1"/>
    <property type="molecule type" value="Genomic_DNA"/>
</dbReference>
<comment type="caution">
    <text evidence="2">The sequence shown here is derived from an EMBL/GenBank/DDBJ whole genome shotgun (WGS) entry which is preliminary data.</text>
</comment>
<dbReference type="Proteomes" id="UP001153269">
    <property type="component" value="Unassembled WGS sequence"/>
</dbReference>
<protein>
    <submittedName>
        <fullName evidence="2">Uncharacterized protein</fullName>
    </submittedName>
</protein>
<sequence>MERLSVEQLFIHLAVVVDEVSLLVSSALVPRPGNKERQEIKIKEESREEEKGRIDGESDGDFLYTSSPPPQPPQTFCFLLAPPSNPYNQPHPPAPPSSASLWARGDSAGGGRVVAGAGQVSAVQRGARGGSPGRGACRALMNSGVIFSFHRPVK</sequence>
<gene>
    <name evidence="2" type="ORF">PLEPLA_LOCUS22668</name>
</gene>
<evidence type="ECO:0000256" key="1">
    <source>
        <dbReference type="SAM" id="MobiDB-lite"/>
    </source>
</evidence>
<evidence type="ECO:0000313" key="3">
    <source>
        <dbReference type="Proteomes" id="UP001153269"/>
    </source>
</evidence>
<reference evidence="2" key="1">
    <citation type="submission" date="2020-03" db="EMBL/GenBank/DDBJ databases">
        <authorList>
            <person name="Weist P."/>
        </authorList>
    </citation>
    <scope>NUCLEOTIDE SEQUENCE</scope>
</reference>
<evidence type="ECO:0000313" key="2">
    <source>
        <dbReference type="EMBL" id="CAB1434619.1"/>
    </source>
</evidence>